<dbReference type="Pfam" id="PF06791">
    <property type="entry name" value="TMP_2"/>
    <property type="match status" value="1"/>
</dbReference>
<dbReference type="Pfam" id="PF09718">
    <property type="entry name" value="Tape_meas_lam_C"/>
    <property type="match status" value="1"/>
</dbReference>
<proteinExistence type="predicted"/>
<dbReference type="Proteomes" id="UP000501338">
    <property type="component" value="Chromosome"/>
</dbReference>
<protein>
    <submittedName>
        <fullName evidence="4">Phage tail tape measure protein</fullName>
    </submittedName>
</protein>
<dbReference type="InterPro" id="IPR009628">
    <property type="entry name" value="Phage_tape_measure_N"/>
</dbReference>
<keyword evidence="5" id="KW-1185">Reference proteome</keyword>
<sequence length="977" mass="108165">MADIATISLKADTSDLERGTQKLKEFGDTAERVSDASRDLNDQFNRGIDHQKLASEAIKQQKKELDDLLNSINPTNKAFDALDKATQKLVEANRKGLLPKDQFADYNAILEQTRDKLTRVNMSLTAEGRALLEQERASNQAAIAADKFLASLKNQTDAIGKTKTELLEMKAAQLGVSDKAAPFIKQLDEQSKKLLENAKSSKELSGGLSGITPQLSSIINQLTGGNNALSSFLSQSTGVSSSIGGLSNSLKGMLPALNPATVGITAITTATIAFGYAIHQGDAEHREYNKQLILTGGYAKKSAGDLGILANQYKSLSVAQFESAEAIAKVVGSGRFMKQEVDMVSRSAVMLKRAIGQSVEETINQFKRLQDDPVNAVRELDKEMHFLTASEYKRIIQLEDMGRKEEAARLASQSYAESIRTGANDIEENLGFLESAWKGVSLMAKKAWDNMLDIGRKQSVKEQIREIEETLVDFQINKGAEGVYFVKTGLMKDDLLKQLEDLKKVDFDESLKQQNENILKQDQERQKKQIEQERELIRQYGSIHERYEMERQAIINKSYASEERKAEALATLKLRYDRQVASLNNFQNRLNKPNLGARAEEEAKKTILSLQTQLKVLNDHKTVYDVISNERKKLWETEAKISVLEDRRKERALTRDEQSLLLKEKSIVASLHEAAVLGDQIELQKIKNRELDKQNKWIADIRARGDALEEGAGLSSRLQQRKSALKLAETPEKRKELEEYYAKEDSLRSNWETGFKRGFAEFQDQATDVYGNVAQITQSAFQGMSNTVADFFLTSKFNLSDFTKSFLEMTTKMITQMALLNAMRAGFAGTTFGSFLGFAEGGYTGGGGKYDPAGVVHKGEFVFTKEATQRLGVDNLYRLMDAGKRGYASGGHVGGSAPMSVTQPTAFIARNPQIAGGGNVQVNLGGINIESGQQQQPSSNQANASSLKREFQQMVESGVNNLLRNPASALSRTIKGN</sequence>
<feature type="domain" description="Bacteriophage tail tape measure C-terminal" evidence="3">
    <location>
        <begin position="750"/>
        <end position="822"/>
    </location>
</feature>
<dbReference type="RefSeq" id="WP_156733315.1">
    <property type="nucleotide sequence ID" value="NZ_CP045008.1"/>
</dbReference>
<dbReference type="InterPro" id="IPR006431">
    <property type="entry name" value="Phage_tape_meas_C"/>
</dbReference>
<evidence type="ECO:0000313" key="5">
    <source>
        <dbReference type="Proteomes" id="UP000501338"/>
    </source>
</evidence>
<dbReference type="EMBL" id="CP047340">
    <property type="protein sequence ID" value="QIF90164.1"/>
    <property type="molecule type" value="Genomic_DNA"/>
</dbReference>
<reference evidence="4 5" key="1">
    <citation type="submission" date="2020-01" db="EMBL/GenBank/DDBJ databases">
        <title>The genomic epidemiology of tigecycline resistance gene tet(X) variants in a swine farm in China.</title>
        <authorList>
            <person name="Peng K."/>
            <person name="Li R."/>
        </authorList>
    </citation>
    <scope>NUCLEOTIDE SEQUENCE [LARGE SCALE GENOMIC DNA]</scope>
    <source>
        <strain evidence="4 5">ZF1</strain>
    </source>
</reference>
<accession>A0ABX6JP30</accession>
<dbReference type="NCBIfam" id="TIGR01541">
    <property type="entry name" value="tape_meas_lam_C"/>
    <property type="match status" value="1"/>
</dbReference>
<evidence type="ECO:0000259" key="2">
    <source>
        <dbReference type="Pfam" id="PF06791"/>
    </source>
</evidence>
<name>A0ABX6JP30_9GAMM</name>
<evidence type="ECO:0000256" key="1">
    <source>
        <dbReference type="SAM" id="Coils"/>
    </source>
</evidence>
<gene>
    <name evidence="4" type="ORF">GTH23_08970</name>
</gene>
<feature type="coiled-coil region" evidence="1">
    <location>
        <begin position="511"/>
        <end position="540"/>
    </location>
</feature>
<evidence type="ECO:0000313" key="4">
    <source>
        <dbReference type="EMBL" id="QIF90164.1"/>
    </source>
</evidence>
<organism evidence="4 5">
    <name type="scientific">Proteus terrae subsp. cibarius</name>
    <dbReference type="NCBI Taxonomy" id="626774"/>
    <lineage>
        <taxon>Bacteria</taxon>
        <taxon>Pseudomonadati</taxon>
        <taxon>Pseudomonadota</taxon>
        <taxon>Gammaproteobacteria</taxon>
        <taxon>Enterobacterales</taxon>
        <taxon>Morganellaceae</taxon>
        <taxon>Proteus</taxon>
    </lineage>
</organism>
<evidence type="ECO:0000259" key="3">
    <source>
        <dbReference type="Pfam" id="PF09718"/>
    </source>
</evidence>
<feature type="domain" description="Bacteriophage tail tape measure N-terminal" evidence="2">
    <location>
        <begin position="196"/>
        <end position="395"/>
    </location>
</feature>
<keyword evidence="1" id="KW-0175">Coiled coil</keyword>